<dbReference type="FunFam" id="3.40.50.2300:FF:000001">
    <property type="entry name" value="DNA-binding response regulator PhoB"/>
    <property type="match status" value="1"/>
</dbReference>
<feature type="domain" description="Response regulatory" evidence="7">
    <location>
        <begin position="3"/>
        <end position="119"/>
    </location>
</feature>
<accession>A0A2H0XBD4</accession>
<dbReference type="GO" id="GO:0003677">
    <property type="term" value="F:DNA binding"/>
    <property type="evidence" value="ECO:0007669"/>
    <property type="project" value="UniProtKB-KW"/>
</dbReference>
<evidence type="ECO:0000256" key="4">
    <source>
        <dbReference type="ARBA" id="ARBA00023125"/>
    </source>
</evidence>
<evidence type="ECO:0000256" key="6">
    <source>
        <dbReference type="PROSITE-ProRule" id="PRU00169"/>
    </source>
</evidence>
<comment type="caution">
    <text evidence="8">The sequence shown here is derived from an EMBL/GenBank/DDBJ whole genome shotgun (WGS) entry which is preliminary data.</text>
</comment>
<protein>
    <submittedName>
        <fullName evidence="8">Response regulator</fullName>
    </submittedName>
</protein>
<sequence length="122" mass="13818">MIKILVVEDDETLRKILKDKLTQEGFTLLTAKDGEEGLEAALKSKPDLILLDVIMPKMDGVDMLKKLREDSFGNKVPVLLLTNDGDPEHIKETLKANATDYLVKSDWKLEDIVNKIKETLRL</sequence>
<evidence type="ECO:0000313" key="9">
    <source>
        <dbReference type="Proteomes" id="UP000231098"/>
    </source>
</evidence>
<dbReference type="AlphaFoldDB" id="A0A2H0XBD4"/>
<dbReference type="InterPro" id="IPR050595">
    <property type="entry name" value="Bact_response_regulator"/>
</dbReference>
<dbReference type="Gene3D" id="3.40.50.2300">
    <property type="match status" value="1"/>
</dbReference>
<evidence type="ECO:0000259" key="7">
    <source>
        <dbReference type="PROSITE" id="PS50110"/>
    </source>
</evidence>
<dbReference type="EMBL" id="PEYV01000050">
    <property type="protein sequence ID" value="PIS21408.1"/>
    <property type="molecule type" value="Genomic_DNA"/>
</dbReference>
<dbReference type="InterPro" id="IPR001789">
    <property type="entry name" value="Sig_transdc_resp-reg_receiver"/>
</dbReference>
<keyword evidence="1 6" id="KW-0597">Phosphoprotein</keyword>
<keyword evidence="2" id="KW-0902">Two-component regulatory system</keyword>
<dbReference type="InterPro" id="IPR011006">
    <property type="entry name" value="CheY-like_superfamily"/>
</dbReference>
<evidence type="ECO:0000256" key="5">
    <source>
        <dbReference type="ARBA" id="ARBA00023163"/>
    </source>
</evidence>
<dbReference type="PANTHER" id="PTHR44591">
    <property type="entry name" value="STRESS RESPONSE REGULATOR PROTEIN 1"/>
    <property type="match status" value="1"/>
</dbReference>
<name>A0A2H0XBD4_UNCKA</name>
<feature type="modified residue" description="4-aspartylphosphate" evidence="6">
    <location>
        <position position="52"/>
    </location>
</feature>
<dbReference type="SMART" id="SM00448">
    <property type="entry name" value="REC"/>
    <property type="match status" value="1"/>
</dbReference>
<keyword evidence="5" id="KW-0804">Transcription</keyword>
<dbReference type="GO" id="GO:0000160">
    <property type="term" value="P:phosphorelay signal transduction system"/>
    <property type="evidence" value="ECO:0007669"/>
    <property type="project" value="UniProtKB-KW"/>
</dbReference>
<proteinExistence type="predicted"/>
<evidence type="ECO:0000256" key="2">
    <source>
        <dbReference type="ARBA" id="ARBA00023012"/>
    </source>
</evidence>
<evidence type="ECO:0000313" key="8">
    <source>
        <dbReference type="EMBL" id="PIS21408.1"/>
    </source>
</evidence>
<keyword evidence="4" id="KW-0238">DNA-binding</keyword>
<dbReference type="Pfam" id="PF00072">
    <property type="entry name" value="Response_reg"/>
    <property type="match status" value="1"/>
</dbReference>
<organism evidence="8 9">
    <name type="scientific">candidate division WWE3 bacterium CG08_land_8_20_14_0_20_41_15</name>
    <dbReference type="NCBI Taxonomy" id="1975086"/>
    <lineage>
        <taxon>Bacteria</taxon>
        <taxon>Katanobacteria</taxon>
    </lineage>
</organism>
<dbReference type="Proteomes" id="UP000231098">
    <property type="component" value="Unassembled WGS sequence"/>
</dbReference>
<reference evidence="9" key="1">
    <citation type="submission" date="2017-09" db="EMBL/GenBank/DDBJ databases">
        <title>Depth-based differentiation of microbial function through sediment-hosted aquifers and enrichment of novel symbionts in the deep terrestrial subsurface.</title>
        <authorList>
            <person name="Probst A.J."/>
            <person name="Ladd B."/>
            <person name="Jarett J.K."/>
            <person name="Geller-Mcgrath D.E."/>
            <person name="Sieber C.M.K."/>
            <person name="Emerson J.B."/>
            <person name="Anantharaman K."/>
            <person name="Thomas B.C."/>
            <person name="Malmstrom R."/>
            <person name="Stieglmeier M."/>
            <person name="Klingl A."/>
            <person name="Woyke T."/>
            <person name="Ryan C.M."/>
            <person name="Banfield J.F."/>
        </authorList>
    </citation>
    <scope>NUCLEOTIDE SEQUENCE [LARGE SCALE GENOMIC DNA]</scope>
</reference>
<dbReference type="CDD" id="cd17574">
    <property type="entry name" value="REC_OmpR"/>
    <property type="match status" value="1"/>
</dbReference>
<dbReference type="PROSITE" id="PS50110">
    <property type="entry name" value="RESPONSE_REGULATORY"/>
    <property type="match status" value="1"/>
</dbReference>
<dbReference type="PANTHER" id="PTHR44591:SF14">
    <property type="entry name" value="PROTEIN PILG"/>
    <property type="match status" value="1"/>
</dbReference>
<evidence type="ECO:0000256" key="1">
    <source>
        <dbReference type="ARBA" id="ARBA00022553"/>
    </source>
</evidence>
<keyword evidence="3" id="KW-0805">Transcription regulation</keyword>
<gene>
    <name evidence="8" type="ORF">COT51_02830</name>
</gene>
<evidence type="ECO:0000256" key="3">
    <source>
        <dbReference type="ARBA" id="ARBA00023015"/>
    </source>
</evidence>
<dbReference type="SUPFAM" id="SSF52172">
    <property type="entry name" value="CheY-like"/>
    <property type="match status" value="1"/>
</dbReference>